<sequence>MVSLLRALEVRISDLEARYRTTPSPVVCAGRPAVALVSRPPVDPEQPGSHGEWVTVRGKRSGNPLKPTAHHQPIHVSNTFSPLSDAPAEEQTLVIGSSIVRNVKLAKPAAIVKCIPGARAGDVESYLKLLAKDKRKYHKIVIHVGGNDSRLRQSEVTKINVESVCRYAKTMSDTVVFSGPLPNVTSDVMYSRMASFHRWLSRWCPANHGTMGPWVVVVVVVVVVGRLGPWGFYGDVVFVGVKVIDLQMPGFLRVLEQAVQAGDPVLLQNVQEELDPALTPILNKAVTHVGGRMLLKLGDKEVEYSPDFSFYITTKLSNPHYPPEVSTKTTIVNFAVKEQGLEAQLLGIVVRKERPDLEEQKDSLVINIASGRRTLQELEDEILRLLNEATGSLLDDVQLVNALQTSKVTATRVSEQLESSEQTEIKIDAAREVERVLYTVERGEFGVE</sequence>
<evidence type="ECO:0000259" key="3">
    <source>
        <dbReference type="Pfam" id="PF12781"/>
    </source>
</evidence>
<dbReference type="InterPro" id="IPR027417">
    <property type="entry name" value="P-loop_NTPase"/>
</dbReference>
<organism evidence="4 5">
    <name type="scientific">Merluccius polli</name>
    <name type="common">Benguela hake</name>
    <name type="synonym">Merluccius cadenati</name>
    <dbReference type="NCBI Taxonomy" id="89951"/>
    <lineage>
        <taxon>Eukaryota</taxon>
        <taxon>Metazoa</taxon>
        <taxon>Chordata</taxon>
        <taxon>Craniata</taxon>
        <taxon>Vertebrata</taxon>
        <taxon>Euteleostomi</taxon>
        <taxon>Actinopterygii</taxon>
        <taxon>Neopterygii</taxon>
        <taxon>Teleostei</taxon>
        <taxon>Neoteleostei</taxon>
        <taxon>Acanthomorphata</taxon>
        <taxon>Zeiogadaria</taxon>
        <taxon>Gadariae</taxon>
        <taxon>Gadiformes</taxon>
        <taxon>Gadoidei</taxon>
        <taxon>Merlucciidae</taxon>
        <taxon>Merluccius</taxon>
    </lineage>
</organism>
<dbReference type="EMBL" id="JAOPHQ010003870">
    <property type="protein sequence ID" value="KAK0141426.1"/>
    <property type="molecule type" value="Genomic_DNA"/>
</dbReference>
<evidence type="ECO:0000256" key="2">
    <source>
        <dbReference type="SAM" id="MobiDB-lite"/>
    </source>
</evidence>
<comment type="caution">
    <text evidence="4">The sequence shown here is derived from an EMBL/GenBank/DDBJ whole genome shotgun (WGS) entry which is preliminary data.</text>
</comment>
<dbReference type="InterPro" id="IPR026983">
    <property type="entry name" value="DHC"/>
</dbReference>
<dbReference type="GO" id="GO:0051959">
    <property type="term" value="F:dynein light intermediate chain binding"/>
    <property type="evidence" value="ECO:0007669"/>
    <property type="project" value="InterPro"/>
</dbReference>
<dbReference type="InterPro" id="IPR035706">
    <property type="entry name" value="AAA_9"/>
</dbReference>
<keyword evidence="5" id="KW-1185">Reference proteome</keyword>
<accession>A0AA47NWL7</accession>
<dbReference type="PANTHER" id="PTHR22878">
    <property type="entry name" value="DYNEIN HEAVY CHAIN 6, AXONEMAL-LIKE-RELATED"/>
    <property type="match status" value="1"/>
</dbReference>
<dbReference type="Gene3D" id="3.40.50.12700">
    <property type="match status" value="1"/>
</dbReference>
<feature type="domain" description="Dynein heavy chain ATP-binding dynein motor region" evidence="3">
    <location>
        <begin position="241"/>
        <end position="413"/>
    </location>
</feature>
<dbReference type="SUPFAM" id="SSF52266">
    <property type="entry name" value="SGNH hydrolase"/>
    <property type="match status" value="1"/>
</dbReference>
<dbReference type="GO" id="GO:0030286">
    <property type="term" value="C:dynein complex"/>
    <property type="evidence" value="ECO:0007669"/>
    <property type="project" value="InterPro"/>
</dbReference>
<feature type="coiled-coil region" evidence="1">
    <location>
        <begin position="361"/>
        <end position="388"/>
    </location>
</feature>
<dbReference type="GO" id="GO:0045505">
    <property type="term" value="F:dynein intermediate chain binding"/>
    <property type="evidence" value="ECO:0007669"/>
    <property type="project" value="InterPro"/>
</dbReference>
<dbReference type="GO" id="GO:0007018">
    <property type="term" value="P:microtubule-based movement"/>
    <property type="evidence" value="ECO:0007669"/>
    <property type="project" value="InterPro"/>
</dbReference>
<evidence type="ECO:0000313" key="4">
    <source>
        <dbReference type="EMBL" id="KAK0141426.1"/>
    </source>
</evidence>
<reference evidence="4" key="1">
    <citation type="journal article" date="2023" name="Front. Mar. Sci.">
        <title>A new Merluccius polli reference genome to investigate the effects of global change in West African waters.</title>
        <authorList>
            <person name="Mateo J.L."/>
            <person name="Blanco-Fernandez C."/>
            <person name="Garcia-Vazquez E."/>
            <person name="Machado-Schiaffino G."/>
        </authorList>
    </citation>
    <scope>NUCLEOTIDE SEQUENCE</scope>
    <source>
        <strain evidence="4">C29</strain>
        <tissue evidence="4">Fin</tissue>
    </source>
</reference>
<keyword evidence="1" id="KW-0175">Coiled coil</keyword>
<dbReference type="Pfam" id="PF12781">
    <property type="entry name" value="AAA_9"/>
    <property type="match status" value="1"/>
</dbReference>
<gene>
    <name evidence="4" type="primary">Dnah2_0</name>
    <name evidence="4" type="ORF">N1851_021563</name>
</gene>
<dbReference type="Proteomes" id="UP001174136">
    <property type="component" value="Unassembled WGS sequence"/>
</dbReference>
<evidence type="ECO:0000256" key="1">
    <source>
        <dbReference type="SAM" id="Coils"/>
    </source>
</evidence>
<name>A0AA47NWL7_MERPO</name>
<protein>
    <submittedName>
        <fullName evidence="4">Dynein heavy chain 2, axonemal</fullName>
    </submittedName>
</protein>
<dbReference type="Gene3D" id="3.40.50.300">
    <property type="entry name" value="P-loop containing nucleotide triphosphate hydrolases"/>
    <property type="match status" value="1"/>
</dbReference>
<dbReference type="Gene3D" id="3.40.50.12690">
    <property type="match status" value="1"/>
</dbReference>
<proteinExistence type="predicted"/>
<feature type="region of interest" description="Disordered" evidence="2">
    <location>
        <begin position="39"/>
        <end position="71"/>
    </location>
</feature>
<dbReference type="PANTHER" id="PTHR22878:SF68">
    <property type="entry name" value="DYNEIN HEAVY CHAIN 6, AXONEMAL-LIKE"/>
    <property type="match status" value="1"/>
</dbReference>
<evidence type="ECO:0000313" key="5">
    <source>
        <dbReference type="Proteomes" id="UP001174136"/>
    </source>
</evidence>
<dbReference type="Gene3D" id="6.10.140.1060">
    <property type="match status" value="1"/>
</dbReference>
<dbReference type="AlphaFoldDB" id="A0AA47NWL7"/>